<organism evidence="1 2">
    <name type="scientific">Panagrolaimus sp. PS1159</name>
    <dbReference type="NCBI Taxonomy" id="55785"/>
    <lineage>
        <taxon>Eukaryota</taxon>
        <taxon>Metazoa</taxon>
        <taxon>Ecdysozoa</taxon>
        <taxon>Nematoda</taxon>
        <taxon>Chromadorea</taxon>
        <taxon>Rhabditida</taxon>
        <taxon>Tylenchina</taxon>
        <taxon>Panagrolaimomorpha</taxon>
        <taxon>Panagrolaimoidea</taxon>
        <taxon>Panagrolaimidae</taxon>
        <taxon>Panagrolaimus</taxon>
    </lineage>
</organism>
<protein>
    <submittedName>
        <fullName evidence="2">Uncharacterized protein</fullName>
    </submittedName>
</protein>
<evidence type="ECO:0000313" key="1">
    <source>
        <dbReference type="Proteomes" id="UP000887580"/>
    </source>
</evidence>
<accession>A0AC35GPZ5</accession>
<name>A0AC35GPZ5_9BILA</name>
<evidence type="ECO:0000313" key="2">
    <source>
        <dbReference type="WBParaSite" id="PS1159_v2.g7469.t1"/>
    </source>
</evidence>
<sequence length="118" mass="12892">MPAVRDGGRGGGRGGYGAPGGHSGAHNSTTSSFPEAELLFFGICELEYPDAKARFNIRDHKYIDPSECKKWMLFNGSQIKDETVARTLEIQDYCAQAISPYLSADGLILNTLNYAIFI</sequence>
<dbReference type="WBParaSite" id="PS1159_v2.g7469.t1">
    <property type="protein sequence ID" value="PS1159_v2.g7469.t1"/>
    <property type="gene ID" value="PS1159_v2.g7469"/>
</dbReference>
<proteinExistence type="predicted"/>
<reference evidence="2" key="1">
    <citation type="submission" date="2022-11" db="UniProtKB">
        <authorList>
            <consortium name="WormBaseParasite"/>
        </authorList>
    </citation>
    <scope>IDENTIFICATION</scope>
</reference>
<dbReference type="Proteomes" id="UP000887580">
    <property type="component" value="Unplaced"/>
</dbReference>